<dbReference type="GO" id="GO:0004523">
    <property type="term" value="F:RNA-DNA hybrid ribonuclease activity"/>
    <property type="evidence" value="ECO:0007669"/>
    <property type="project" value="InterPro"/>
</dbReference>
<evidence type="ECO:0000313" key="2">
    <source>
        <dbReference type="EMBL" id="CAI0470940.1"/>
    </source>
</evidence>
<protein>
    <recommendedName>
        <fullName evidence="1">RNase H type-1 domain-containing protein</fullName>
    </recommendedName>
</protein>
<dbReference type="InterPro" id="IPR044730">
    <property type="entry name" value="RNase_H-like_dom_plant"/>
</dbReference>
<organism evidence="2 3">
    <name type="scientific">Linum tenue</name>
    <dbReference type="NCBI Taxonomy" id="586396"/>
    <lineage>
        <taxon>Eukaryota</taxon>
        <taxon>Viridiplantae</taxon>
        <taxon>Streptophyta</taxon>
        <taxon>Embryophyta</taxon>
        <taxon>Tracheophyta</taxon>
        <taxon>Spermatophyta</taxon>
        <taxon>Magnoliopsida</taxon>
        <taxon>eudicotyledons</taxon>
        <taxon>Gunneridae</taxon>
        <taxon>Pentapetalae</taxon>
        <taxon>rosids</taxon>
        <taxon>fabids</taxon>
        <taxon>Malpighiales</taxon>
        <taxon>Linaceae</taxon>
        <taxon>Linum</taxon>
    </lineage>
</organism>
<comment type="caution">
    <text evidence="2">The sequence shown here is derived from an EMBL/GenBank/DDBJ whole genome shotgun (WGS) entry which is preliminary data.</text>
</comment>
<proteinExistence type="predicted"/>
<dbReference type="GO" id="GO:0003676">
    <property type="term" value="F:nucleic acid binding"/>
    <property type="evidence" value="ECO:0007669"/>
    <property type="project" value="InterPro"/>
</dbReference>
<dbReference type="AlphaFoldDB" id="A0AAV0PK12"/>
<evidence type="ECO:0000313" key="3">
    <source>
        <dbReference type="Proteomes" id="UP001154282"/>
    </source>
</evidence>
<evidence type="ECO:0000259" key="1">
    <source>
        <dbReference type="Pfam" id="PF13456"/>
    </source>
</evidence>
<dbReference type="PANTHER" id="PTHR47723:SF19">
    <property type="entry name" value="POLYNUCLEOTIDYL TRANSFERASE, RIBONUCLEASE H-LIKE SUPERFAMILY PROTEIN"/>
    <property type="match status" value="1"/>
</dbReference>
<name>A0AAV0PK12_9ROSI</name>
<dbReference type="InterPro" id="IPR002156">
    <property type="entry name" value="RNaseH_domain"/>
</dbReference>
<dbReference type="InterPro" id="IPR053151">
    <property type="entry name" value="RNase_H-like"/>
</dbReference>
<dbReference type="CDD" id="cd06222">
    <property type="entry name" value="RNase_H_like"/>
    <property type="match status" value="1"/>
</dbReference>
<reference evidence="2" key="1">
    <citation type="submission" date="2022-08" db="EMBL/GenBank/DDBJ databases">
        <authorList>
            <person name="Gutierrez-Valencia J."/>
        </authorList>
    </citation>
    <scope>NUCLEOTIDE SEQUENCE</scope>
</reference>
<dbReference type="Proteomes" id="UP001154282">
    <property type="component" value="Unassembled WGS sequence"/>
</dbReference>
<dbReference type="InterPro" id="IPR012337">
    <property type="entry name" value="RNaseH-like_sf"/>
</dbReference>
<dbReference type="EMBL" id="CAMGYJ010000009">
    <property type="protein sequence ID" value="CAI0470940.1"/>
    <property type="molecule type" value="Genomic_DNA"/>
</dbReference>
<accession>A0AAV0PK12</accession>
<dbReference type="Pfam" id="PF13456">
    <property type="entry name" value="RVT_3"/>
    <property type="match status" value="1"/>
</dbReference>
<gene>
    <name evidence="2" type="ORF">LITE_LOCUS38740</name>
</gene>
<dbReference type="InterPro" id="IPR036397">
    <property type="entry name" value="RNaseH_sf"/>
</dbReference>
<keyword evidence="3" id="KW-1185">Reference proteome</keyword>
<dbReference type="Gene3D" id="3.30.420.10">
    <property type="entry name" value="Ribonuclease H-like superfamily/Ribonuclease H"/>
    <property type="match status" value="1"/>
</dbReference>
<dbReference type="SUPFAM" id="SSF53098">
    <property type="entry name" value="Ribonuclease H-like"/>
    <property type="match status" value="1"/>
</dbReference>
<feature type="domain" description="RNase H type-1" evidence="1">
    <location>
        <begin position="150"/>
        <end position="255"/>
    </location>
</feature>
<dbReference type="PANTHER" id="PTHR47723">
    <property type="entry name" value="OS05G0353850 PROTEIN"/>
    <property type="match status" value="1"/>
</dbReference>
<sequence>MTNAERARRHLTTNVDCNICGGGPETALHVVRDCPFARATWAGILEDEPDVDFLEPELHRWSMHYLSGRSKVIDSTLFAGTCWLLCKNRNDHLFRSELKTHEQLQFSTKQLRLQLTKAFEKESNIFGDGGLRERRDISWKLPPSGWACVNTDGLATHSPASTSCGGIVRGDDGRFIKAFTTNLGGGSITRAELAGIAYGLRFAWEEGIRKVVLQTDSCTARTLIENATPQHPHYSCIAEIRQWLARPWLVRIEHRLWKQQWATRSRRDDGDTAWQRRFISGDDAAFGRSMEENKASADCGGMVDGVLEVCRKSPPVYRVGFSF</sequence>